<organism evidence="1 2">
    <name type="scientific">Meloidogyne enterolobii</name>
    <name type="common">Root-knot nematode worm</name>
    <name type="synonym">Meloidogyne mayaguensis</name>
    <dbReference type="NCBI Taxonomy" id="390850"/>
    <lineage>
        <taxon>Eukaryota</taxon>
        <taxon>Metazoa</taxon>
        <taxon>Ecdysozoa</taxon>
        <taxon>Nematoda</taxon>
        <taxon>Chromadorea</taxon>
        <taxon>Rhabditida</taxon>
        <taxon>Tylenchina</taxon>
        <taxon>Tylenchomorpha</taxon>
        <taxon>Tylenchoidea</taxon>
        <taxon>Meloidogynidae</taxon>
        <taxon>Meloidogyninae</taxon>
        <taxon>Meloidogyne</taxon>
    </lineage>
</organism>
<accession>A0A6V7WCG8</accession>
<sequence length="72" mass="8623">MMECLFLFFFENKGVEGGMNKIENLKDRLQLITTKKKVFRTTNKAQAMMKLYPEYINELKIVLDPDLDIYWI</sequence>
<proteinExistence type="predicted"/>
<gene>
    <name evidence="1" type="ORF">MENT_LOCUS37065</name>
</gene>
<dbReference type="EMBL" id="CAJEWN010000511">
    <property type="protein sequence ID" value="CAD2184694.1"/>
    <property type="molecule type" value="Genomic_DNA"/>
</dbReference>
<reference evidence="1 2" key="1">
    <citation type="submission" date="2020-08" db="EMBL/GenBank/DDBJ databases">
        <authorList>
            <person name="Koutsovoulos G."/>
            <person name="Danchin GJ E."/>
        </authorList>
    </citation>
    <scope>NUCLEOTIDE SEQUENCE [LARGE SCALE GENOMIC DNA]</scope>
</reference>
<name>A0A6V7WCG8_MELEN</name>
<dbReference type="AlphaFoldDB" id="A0A6V7WCG8"/>
<evidence type="ECO:0000313" key="1">
    <source>
        <dbReference type="EMBL" id="CAD2184694.1"/>
    </source>
</evidence>
<protein>
    <submittedName>
        <fullName evidence="1">Uncharacterized protein</fullName>
    </submittedName>
</protein>
<evidence type="ECO:0000313" key="2">
    <source>
        <dbReference type="Proteomes" id="UP000580250"/>
    </source>
</evidence>
<comment type="caution">
    <text evidence="1">The sequence shown here is derived from an EMBL/GenBank/DDBJ whole genome shotgun (WGS) entry which is preliminary data.</text>
</comment>
<dbReference type="Proteomes" id="UP000580250">
    <property type="component" value="Unassembled WGS sequence"/>
</dbReference>